<keyword evidence="4" id="KW-0479">Metal-binding</keyword>
<dbReference type="Pfam" id="PF00384">
    <property type="entry name" value="Molybdopterin"/>
    <property type="match status" value="1"/>
</dbReference>
<keyword evidence="6" id="KW-0560">Oxidoreductase</keyword>
<dbReference type="SUPFAM" id="SSF50692">
    <property type="entry name" value="ADC-like"/>
    <property type="match status" value="1"/>
</dbReference>
<feature type="domain" description="4Fe-4S Mo/W bis-MGD-type" evidence="9">
    <location>
        <begin position="58"/>
        <end position="132"/>
    </location>
</feature>
<dbReference type="Gene3D" id="3.30.200.210">
    <property type="match status" value="1"/>
</dbReference>
<evidence type="ECO:0000256" key="2">
    <source>
        <dbReference type="ARBA" id="ARBA00022485"/>
    </source>
</evidence>
<evidence type="ECO:0000256" key="5">
    <source>
        <dbReference type="ARBA" id="ARBA00022729"/>
    </source>
</evidence>
<dbReference type="InterPro" id="IPR006656">
    <property type="entry name" value="Mopterin_OxRdtase"/>
</dbReference>
<keyword evidence="2" id="KW-0004">4Fe-4S</keyword>
<keyword evidence="8" id="KW-0411">Iron-sulfur</keyword>
<evidence type="ECO:0000313" key="10">
    <source>
        <dbReference type="EMBL" id="TGE37527.1"/>
    </source>
</evidence>
<accession>A0A4Z0R6E1</accession>
<comment type="caution">
    <text evidence="10">The sequence shown here is derived from an EMBL/GenBank/DDBJ whole genome shotgun (WGS) entry which is preliminary data.</text>
</comment>
<dbReference type="Gene3D" id="3.40.50.740">
    <property type="match status" value="1"/>
</dbReference>
<evidence type="ECO:0000256" key="6">
    <source>
        <dbReference type="ARBA" id="ARBA00023002"/>
    </source>
</evidence>
<dbReference type="PROSITE" id="PS51669">
    <property type="entry name" value="4FE4S_MOW_BIS_MGD"/>
    <property type="match status" value="1"/>
</dbReference>
<keyword evidence="7" id="KW-0408">Iron</keyword>
<reference evidence="10 11" key="1">
    <citation type="submission" date="2019-03" db="EMBL/GenBank/DDBJ databases">
        <title>Draft Genome Sequence of Desulfosporosinus fructosivorans Strain 63.6F, Isolated from Marine Sediment in the Baltic Sea.</title>
        <authorList>
            <person name="Hausmann B."/>
            <person name="Vandieken V."/>
            <person name="Pjevac P."/>
            <person name="Schreck K."/>
            <person name="Herbold C.W."/>
            <person name="Loy A."/>
        </authorList>
    </citation>
    <scope>NUCLEOTIDE SEQUENCE [LARGE SCALE GENOMIC DNA]</scope>
    <source>
        <strain evidence="10 11">63.6F</strain>
    </source>
</reference>
<dbReference type="OrthoDB" id="9810782at2"/>
<dbReference type="EMBL" id="SPQQ01000004">
    <property type="protein sequence ID" value="TGE37527.1"/>
    <property type="molecule type" value="Genomic_DNA"/>
</dbReference>
<dbReference type="PROSITE" id="PS51318">
    <property type="entry name" value="TAT"/>
    <property type="match status" value="1"/>
</dbReference>
<evidence type="ECO:0000256" key="8">
    <source>
        <dbReference type="ARBA" id="ARBA00023014"/>
    </source>
</evidence>
<proteinExistence type="inferred from homology"/>
<dbReference type="AlphaFoldDB" id="A0A4Z0R6E1"/>
<evidence type="ECO:0000259" key="9">
    <source>
        <dbReference type="PROSITE" id="PS51669"/>
    </source>
</evidence>
<evidence type="ECO:0000313" key="11">
    <source>
        <dbReference type="Proteomes" id="UP000298460"/>
    </source>
</evidence>
<dbReference type="GO" id="GO:0016491">
    <property type="term" value="F:oxidoreductase activity"/>
    <property type="evidence" value="ECO:0007669"/>
    <property type="project" value="UniProtKB-KW"/>
</dbReference>
<dbReference type="InterPro" id="IPR006963">
    <property type="entry name" value="Mopterin_OxRdtase_4Fe-4S_dom"/>
</dbReference>
<sequence>MIMESTPKGQLTRRDFLKSTAFIGGTSLLATQAGIFGKVGIAHAETESGSAPYELANQENILYTCCLQCTVACSIKAKIYDGILVKIDGNPYSPANIVPNLPYSLPPQDATRIDGKLCPKGQAGIQHVYDPYRLRKVLKRAGLRGSGEWKVIPFEQAVNEIVDGGQIFKELGEDQQVTGLKDIAVLRDAKVAKDMAADVAEIRKKKMTVAQFQEKHQAHLEVLIDPDHPDLGPKNNQFLFQVGRIHNGRIEFTKRFVNNTMGSVNWIEKTSLCGQTSNKAWVRSTMDYTDGKWAGGVKAPRPDWTNIEFALVLGTIVFEANYGPVQETEPITDGLVSGRLKLAVADPRLTKVASKAWKWLPLKPGTDAALGLAMVRWILENNRYDQKYLENANSAAAKEDGETSWSDASYLVKVIDGRPGKFLRADEVGLGTKDQFVVYRSGNFIPADPNDTINPVEGDLLVETVYQEITLKTSLQLLREEAFKRSLEDYAEITGLKYDDIVDVAREFTSHGKKAAVEFYRGSVKHTNGWYNAQALIALNYLIGNPDWKGGLTKPPGGWDYIGAKPGKPYDMSKLHPGKLSAFGVPITRETWQYEESTLFAGYPAKRPWYPFSGNVAQETWPSIADGYPYPIKAALLSSHTPMYSVPGGSHQLPTLLDPAKVPLLIAADIVIGETSMYADYIFPDISYLERWTTGQGPHHVRVKSTAIRQPVIPALTDSVEIEGEELPLSLETLMIAIARKLNLSGFGADGFGAGLPLKRPEDYYLKLVANIAYGDKEGDTVLDADDKELELFRKARRHLSPEVFEEQAWRKALKPTEWGKVVYVLNRGGRFESNEKAYVGSQQRYLLGGLKRFYIEEVAVSRHSISGKYFQGHAIYQEIQDSMGKLIEAEGDLKLITHKDVFSTQSRTISNYWSQIGLQSQNYVQISRQDAQRLGLKNGDKVRVKSQSNPEGVHDLGNGKQRYVQGDIKVVEGIRPGVVAVSTGYGHWAYGSNDVVVDGVVIKGDPRRAKGVHINPILRLDDNLRGTPLSEPIGGSVSFYDTWVNLEKV</sequence>
<dbReference type="Gene3D" id="3.40.228.10">
    <property type="entry name" value="Dimethylsulfoxide Reductase, domain 2"/>
    <property type="match status" value="1"/>
</dbReference>
<dbReference type="GO" id="GO:0046872">
    <property type="term" value="F:metal ion binding"/>
    <property type="evidence" value="ECO:0007669"/>
    <property type="project" value="UniProtKB-KW"/>
</dbReference>
<evidence type="ECO:0000256" key="7">
    <source>
        <dbReference type="ARBA" id="ARBA00023004"/>
    </source>
</evidence>
<evidence type="ECO:0000256" key="3">
    <source>
        <dbReference type="ARBA" id="ARBA00022505"/>
    </source>
</evidence>
<evidence type="ECO:0000256" key="4">
    <source>
        <dbReference type="ARBA" id="ARBA00022723"/>
    </source>
</evidence>
<protein>
    <submittedName>
        <fullName evidence="10">Molybdopterin oxidoreductase</fullName>
    </submittedName>
</protein>
<dbReference type="InterPro" id="IPR009010">
    <property type="entry name" value="Asp_de-COase-like_dom_sf"/>
</dbReference>
<keyword evidence="3" id="KW-0500">Molybdenum</keyword>
<dbReference type="InterPro" id="IPR050612">
    <property type="entry name" value="Prok_Mopterin_Oxidored"/>
</dbReference>
<dbReference type="Gene3D" id="2.40.40.20">
    <property type="match status" value="1"/>
</dbReference>
<dbReference type="InterPro" id="IPR006311">
    <property type="entry name" value="TAT_signal"/>
</dbReference>
<comment type="similarity">
    <text evidence="1">Belongs to the prokaryotic molybdopterin-containing oxidoreductase family.</text>
</comment>
<organism evidence="10 11">
    <name type="scientific">Desulfosporosinus fructosivorans</name>
    <dbReference type="NCBI Taxonomy" id="2018669"/>
    <lineage>
        <taxon>Bacteria</taxon>
        <taxon>Bacillati</taxon>
        <taxon>Bacillota</taxon>
        <taxon>Clostridia</taxon>
        <taxon>Eubacteriales</taxon>
        <taxon>Desulfitobacteriaceae</taxon>
        <taxon>Desulfosporosinus</taxon>
    </lineage>
</organism>
<dbReference type="PANTHER" id="PTHR43742:SF9">
    <property type="entry name" value="TETRATHIONATE REDUCTASE SUBUNIT A"/>
    <property type="match status" value="1"/>
</dbReference>
<keyword evidence="5" id="KW-0732">Signal</keyword>
<dbReference type="SUPFAM" id="SSF53706">
    <property type="entry name" value="Formate dehydrogenase/DMSO reductase, domains 1-3"/>
    <property type="match status" value="1"/>
</dbReference>
<gene>
    <name evidence="10" type="ORF">E4K67_12305</name>
</gene>
<dbReference type="PANTHER" id="PTHR43742">
    <property type="entry name" value="TRIMETHYLAMINE-N-OXIDE REDUCTASE"/>
    <property type="match status" value="1"/>
</dbReference>
<dbReference type="Pfam" id="PF04879">
    <property type="entry name" value="Molybdop_Fe4S4"/>
    <property type="match status" value="1"/>
</dbReference>
<dbReference type="SMART" id="SM00926">
    <property type="entry name" value="Molybdop_Fe4S4"/>
    <property type="match status" value="1"/>
</dbReference>
<dbReference type="GO" id="GO:0043546">
    <property type="term" value="F:molybdopterin cofactor binding"/>
    <property type="evidence" value="ECO:0007669"/>
    <property type="project" value="InterPro"/>
</dbReference>
<dbReference type="GO" id="GO:0051539">
    <property type="term" value="F:4 iron, 4 sulfur cluster binding"/>
    <property type="evidence" value="ECO:0007669"/>
    <property type="project" value="UniProtKB-KW"/>
</dbReference>
<dbReference type="Pfam" id="PF01568">
    <property type="entry name" value="Molydop_binding"/>
    <property type="match status" value="1"/>
</dbReference>
<evidence type="ECO:0000256" key="1">
    <source>
        <dbReference type="ARBA" id="ARBA00010312"/>
    </source>
</evidence>
<dbReference type="Proteomes" id="UP000298460">
    <property type="component" value="Unassembled WGS sequence"/>
</dbReference>
<name>A0A4Z0R6E1_9FIRM</name>
<dbReference type="InterPro" id="IPR006657">
    <property type="entry name" value="MoPterin_dinucl-bd_dom"/>
</dbReference>
<keyword evidence="11" id="KW-1185">Reference proteome</keyword>